<dbReference type="CDD" id="cd01392">
    <property type="entry name" value="HTH_LacI"/>
    <property type="match status" value="1"/>
</dbReference>
<dbReference type="SMART" id="SM00354">
    <property type="entry name" value="HTH_LACI"/>
    <property type="match status" value="1"/>
</dbReference>
<proteinExistence type="predicted"/>
<dbReference type="InterPro" id="IPR010982">
    <property type="entry name" value="Lambda_DNA-bd_dom_sf"/>
</dbReference>
<keyword evidence="1" id="KW-0678">Repressor</keyword>
<reference evidence="7 8" key="1">
    <citation type="submission" date="2018-06" db="EMBL/GenBank/DDBJ databases">
        <authorList>
            <consortium name="Pathogen Informatics"/>
            <person name="Doyle S."/>
        </authorList>
    </citation>
    <scope>NUCLEOTIDE SEQUENCE [LARGE SCALE GENOMIC DNA]</scope>
    <source>
        <strain evidence="7 8">NCTC13028</strain>
    </source>
</reference>
<evidence type="ECO:0000313" key="8">
    <source>
        <dbReference type="Proteomes" id="UP000250223"/>
    </source>
</evidence>
<keyword evidence="4" id="KW-0804">Transcription</keyword>
<dbReference type="SUPFAM" id="SSF47413">
    <property type="entry name" value="lambda repressor-like DNA-binding domains"/>
    <property type="match status" value="1"/>
</dbReference>
<feature type="domain" description="HTH lacI-type" evidence="5">
    <location>
        <begin position="3"/>
        <end position="57"/>
    </location>
</feature>
<dbReference type="GO" id="GO:0000976">
    <property type="term" value="F:transcription cis-regulatory region binding"/>
    <property type="evidence" value="ECO:0007669"/>
    <property type="project" value="TreeGrafter"/>
</dbReference>
<dbReference type="EMBL" id="UAWC01000001">
    <property type="protein sequence ID" value="SQB33576.1"/>
    <property type="molecule type" value="Genomic_DNA"/>
</dbReference>
<dbReference type="AlphaFoldDB" id="A0A2X2VWI5"/>
<dbReference type="SUPFAM" id="SSF53822">
    <property type="entry name" value="Periplasmic binding protein-like I"/>
    <property type="match status" value="1"/>
</dbReference>
<keyword evidence="3" id="KW-0238">DNA-binding</keyword>
<dbReference type="EMBL" id="JABFIF010000038">
    <property type="protein sequence ID" value="NOH17183.1"/>
    <property type="molecule type" value="Genomic_DNA"/>
</dbReference>
<dbReference type="Pfam" id="PF00356">
    <property type="entry name" value="LacI"/>
    <property type="match status" value="1"/>
</dbReference>
<evidence type="ECO:0000256" key="4">
    <source>
        <dbReference type="ARBA" id="ARBA00023163"/>
    </source>
</evidence>
<dbReference type="Gene3D" id="3.40.50.2300">
    <property type="match status" value="2"/>
</dbReference>
<dbReference type="InterPro" id="IPR000843">
    <property type="entry name" value="HTH_LacI"/>
</dbReference>
<dbReference type="Proteomes" id="UP000250223">
    <property type="component" value="Unassembled WGS sequence"/>
</dbReference>
<keyword evidence="2" id="KW-0805">Transcription regulation</keyword>
<accession>A0A2X2VWI5</accession>
<reference evidence="6 9" key="2">
    <citation type="submission" date="2020-05" db="EMBL/GenBank/DDBJ databases">
        <title>Draft genome sequence of Clostridium cochlearium strain AGROS13 isolated from a sheep dairy farm in New Zealand.</title>
        <authorList>
            <person name="Gupta T.B."/>
            <person name="Jauregui R."/>
            <person name="Risson A.N."/>
            <person name="Brightwell G."/>
            <person name="Maclean P."/>
        </authorList>
    </citation>
    <scope>NUCLEOTIDE SEQUENCE [LARGE SCALE GENOMIC DNA]</scope>
    <source>
        <strain evidence="6 9">AGROS13</strain>
    </source>
</reference>
<dbReference type="RefSeq" id="WP_111921194.1">
    <property type="nucleotide sequence ID" value="NZ_JABFIF010000038.1"/>
</dbReference>
<dbReference type="Gene3D" id="1.10.260.40">
    <property type="entry name" value="lambda repressor-like DNA-binding domains"/>
    <property type="match status" value="1"/>
</dbReference>
<evidence type="ECO:0000256" key="1">
    <source>
        <dbReference type="ARBA" id="ARBA00022491"/>
    </source>
</evidence>
<dbReference type="CDD" id="cd06267">
    <property type="entry name" value="PBP1_LacI_sugar_binding-like"/>
    <property type="match status" value="1"/>
</dbReference>
<dbReference type="PANTHER" id="PTHR30146:SF148">
    <property type="entry name" value="HTH-TYPE TRANSCRIPTIONAL REPRESSOR PURR-RELATED"/>
    <property type="match status" value="1"/>
</dbReference>
<evidence type="ECO:0000259" key="5">
    <source>
        <dbReference type="PROSITE" id="PS50932"/>
    </source>
</evidence>
<dbReference type="PROSITE" id="PS50932">
    <property type="entry name" value="HTH_LACI_2"/>
    <property type="match status" value="1"/>
</dbReference>
<dbReference type="InterPro" id="IPR046335">
    <property type="entry name" value="LacI/GalR-like_sensor"/>
</dbReference>
<dbReference type="GO" id="GO:0003700">
    <property type="term" value="F:DNA-binding transcription factor activity"/>
    <property type="evidence" value="ECO:0007669"/>
    <property type="project" value="TreeGrafter"/>
</dbReference>
<dbReference type="PRINTS" id="PR00036">
    <property type="entry name" value="HTHLACI"/>
</dbReference>
<organism evidence="7 8">
    <name type="scientific">Clostridium cochlearium</name>
    <dbReference type="NCBI Taxonomy" id="1494"/>
    <lineage>
        <taxon>Bacteria</taxon>
        <taxon>Bacillati</taxon>
        <taxon>Bacillota</taxon>
        <taxon>Clostridia</taxon>
        <taxon>Eubacteriales</taxon>
        <taxon>Clostridiaceae</taxon>
        <taxon>Clostridium</taxon>
    </lineage>
</organism>
<dbReference type="Pfam" id="PF13377">
    <property type="entry name" value="Peripla_BP_3"/>
    <property type="match status" value="1"/>
</dbReference>
<evidence type="ECO:0000313" key="6">
    <source>
        <dbReference type="EMBL" id="NOH17183.1"/>
    </source>
</evidence>
<evidence type="ECO:0000256" key="2">
    <source>
        <dbReference type="ARBA" id="ARBA00023015"/>
    </source>
</evidence>
<dbReference type="Proteomes" id="UP000528432">
    <property type="component" value="Unassembled WGS sequence"/>
</dbReference>
<dbReference type="PANTHER" id="PTHR30146">
    <property type="entry name" value="LACI-RELATED TRANSCRIPTIONAL REPRESSOR"/>
    <property type="match status" value="1"/>
</dbReference>
<gene>
    <name evidence="7" type="primary">purR_1</name>
    <name evidence="6" type="ORF">HMJ28_12505</name>
    <name evidence="7" type="ORF">NCTC13028_00571</name>
</gene>
<dbReference type="InterPro" id="IPR028082">
    <property type="entry name" value="Peripla_BP_I"/>
</dbReference>
<sequence length="333" mass="37648">MSVTIKDISKIAGVSHTTVSRALNDSPLVNDDTKKKIKELAEKLNYIPNYNAKSLKLNRSYNIGLFFSTLKKGTSPYFFYETVRGVSKVIKDEFNLIVKGIDQYKEYSSINAKKFDGIILMSQSNTDNLFIYEVLNKKIPIVVLNREVNSMDVLNIVFDDFKGAYTATEFLIKNGHKDIALIEGKKGFMATERRKEGFIKAMEDNGLKVEEKYIVRGSYHLESGYVAMNKLLNKNKRPTAVFCSNDDMAIGAIKAAFNRNLSIPKDISIMGFDDISFSQYTIPPLTTIKRPIEKVSTEGTKIILNLIEGKNVENKTIYINTELVKRESVLSIK</sequence>
<name>A0A2X2VWI5_CLOCO</name>
<evidence type="ECO:0000313" key="7">
    <source>
        <dbReference type="EMBL" id="SQB33576.1"/>
    </source>
</evidence>
<evidence type="ECO:0000256" key="3">
    <source>
        <dbReference type="ARBA" id="ARBA00023125"/>
    </source>
</evidence>
<evidence type="ECO:0000313" key="9">
    <source>
        <dbReference type="Proteomes" id="UP000528432"/>
    </source>
</evidence>
<protein>
    <submittedName>
        <fullName evidence="7">LacI family transcriptional regulator</fullName>
    </submittedName>
</protein>